<evidence type="ECO:0000313" key="4">
    <source>
        <dbReference type="Proteomes" id="UP000214739"/>
    </source>
</evidence>
<reference evidence="3 5" key="2">
    <citation type="journal article" date="2019" name="Appl. Microbiol. Biotechnol.">
        <title>Uncovering carbohydrate metabolism through a genotype-phenotype association study of 56 lactic acid bacteria genomes.</title>
        <authorList>
            <person name="Buron-Moles G."/>
            <person name="Chailyan A."/>
            <person name="Dolejs I."/>
            <person name="Forster J."/>
            <person name="Miks M.H."/>
        </authorList>
    </citation>
    <scope>NUCLEOTIDE SEQUENCE [LARGE SCALE GENOMIC DNA]</scope>
    <source>
        <strain evidence="3 5">DSM 10551</strain>
    </source>
</reference>
<feature type="signal peptide" evidence="1">
    <location>
        <begin position="1"/>
        <end position="26"/>
    </location>
</feature>
<dbReference type="EMBL" id="BDGB01000039">
    <property type="protein sequence ID" value="GAW71542.1"/>
    <property type="molecule type" value="Genomic_DNA"/>
</dbReference>
<name>A0A224VG58_9LACO</name>
<comment type="caution">
    <text evidence="2">The sequence shown here is derived from an EMBL/GenBank/DDBJ whole genome shotgun (WGS) entry which is preliminary data.</text>
</comment>
<feature type="chain" id="PRO_5044569640" evidence="1">
    <location>
        <begin position="27"/>
        <end position="144"/>
    </location>
</feature>
<protein>
    <submittedName>
        <fullName evidence="2">Uncharacterized protein</fullName>
    </submittedName>
</protein>
<proteinExistence type="predicted"/>
<keyword evidence="5" id="KW-1185">Reference proteome</keyword>
<evidence type="ECO:0000256" key="1">
    <source>
        <dbReference type="SAM" id="SignalP"/>
    </source>
</evidence>
<reference evidence="3" key="3">
    <citation type="submission" date="2019-02" db="EMBL/GenBank/DDBJ databases">
        <authorList>
            <person name="Buron G."/>
            <person name="Chaylann A."/>
            <person name="Dolejs I."/>
            <person name="Forster J."/>
            <person name="Miks M.H."/>
        </authorList>
    </citation>
    <scope>NUCLEOTIDE SEQUENCE</scope>
    <source>
        <strain evidence="3">DSM 10551</strain>
    </source>
</reference>
<sequence length="144" mass="16450">MKQFKIFMFAMAIVFGIQLIALPAQADASTSTTTPKALRGTWYEYRGSGKFNVIKITTHSFTANGKAYTPSKKDARKLQVSKWGSWYLFNKSKSSKKDLGQYKTTKKLIGGSYKKVLIKYHGIGTYHVFPNHKYEHKYSYTVLD</sequence>
<organism evidence="2 4">
    <name type="scientific">Lentilactobacillus parakefiri</name>
    <dbReference type="NCBI Taxonomy" id="152332"/>
    <lineage>
        <taxon>Bacteria</taxon>
        <taxon>Bacillati</taxon>
        <taxon>Bacillota</taxon>
        <taxon>Bacilli</taxon>
        <taxon>Lactobacillales</taxon>
        <taxon>Lactobacillaceae</taxon>
        <taxon>Lentilactobacillus</taxon>
    </lineage>
</organism>
<evidence type="ECO:0000313" key="2">
    <source>
        <dbReference type="EMBL" id="GAW71542.1"/>
    </source>
</evidence>
<keyword evidence="1" id="KW-0732">Signal</keyword>
<dbReference type="RefSeq" id="WP_057961689.1">
    <property type="nucleotide sequence ID" value="NZ_BAAAXO010000013.1"/>
</dbReference>
<reference evidence="2 4" key="1">
    <citation type="journal article" date="2017" name="Biosci Microbiota Food Health">
        <title>Genomic characterization reconfirms the taxonomic status of Lactobacillus parakefiri.</title>
        <authorList>
            <person name="Tanizawa Y."/>
            <person name="Kobayashi H."/>
            <person name="Kaminuma E."/>
            <person name="Sakamoto M."/>
            <person name="Ohkuma M."/>
            <person name="Nakamura Y."/>
            <person name="Arita M."/>
            <person name="Tohno M."/>
        </authorList>
    </citation>
    <scope>NUCLEOTIDE SEQUENCE [LARGE SCALE GENOMIC DNA]</scope>
    <source>
        <strain evidence="2 4">JCM 8573</strain>
    </source>
</reference>
<evidence type="ECO:0000313" key="5">
    <source>
        <dbReference type="Proteomes" id="UP000294668"/>
    </source>
</evidence>
<dbReference type="EMBL" id="PUFL01000072">
    <property type="protein sequence ID" value="TDG90104.1"/>
    <property type="molecule type" value="Genomic_DNA"/>
</dbReference>
<dbReference type="OrthoDB" id="2307058at2"/>
<dbReference type="AlphaFoldDB" id="A0A224VG58"/>
<gene>
    <name evidence="3" type="ORF">C5L28_000157</name>
    <name evidence="2" type="ORF">LPKJCM_00623</name>
</gene>
<dbReference type="Proteomes" id="UP000294668">
    <property type="component" value="Unassembled WGS sequence"/>
</dbReference>
<dbReference type="Proteomes" id="UP000214739">
    <property type="component" value="Unassembled WGS sequence"/>
</dbReference>
<accession>A0A224VG58</accession>
<evidence type="ECO:0000313" key="3">
    <source>
        <dbReference type="EMBL" id="TDG90104.1"/>
    </source>
</evidence>